<dbReference type="SUPFAM" id="SSF56112">
    <property type="entry name" value="Protein kinase-like (PK-like)"/>
    <property type="match status" value="1"/>
</dbReference>
<dbReference type="SUPFAM" id="SSF57716">
    <property type="entry name" value="Glucocorticoid receptor-like (DNA-binding domain)"/>
    <property type="match status" value="1"/>
</dbReference>
<feature type="non-terminal residue" evidence="5">
    <location>
        <position position="1"/>
    </location>
</feature>
<dbReference type="InterPro" id="IPR051681">
    <property type="entry name" value="Ser/Thr_Kinases-Pseudokinases"/>
</dbReference>
<name>A0A8H3DRN0_9AGAM</name>
<dbReference type="Proteomes" id="UP000663853">
    <property type="component" value="Unassembled WGS sequence"/>
</dbReference>
<dbReference type="InterPro" id="IPR001245">
    <property type="entry name" value="Ser-Thr/Tyr_kinase_cat_dom"/>
</dbReference>
<feature type="region of interest" description="Disordered" evidence="2">
    <location>
        <begin position="197"/>
        <end position="265"/>
    </location>
</feature>
<dbReference type="GO" id="GO:0008270">
    <property type="term" value="F:zinc ion binding"/>
    <property type="evidence" value="ECO:0007669"/>
    <property type="project" value="UniProtKB-KW"/>
</dbReference>
<dbReference type="InterPro" id="IPR000679">
    <property type="entry name" value="Znf_GATA"/>
</dbReference>
<evidence type="ECO:0000256" key="1">
    <source>
        <dbReference type="PROSITE-ProRule" id="PRU00094"/>
    </source>
</evidence>
<dbReference type="Pfam" id="PF00320">
    <property type="entry name" value="GATA"/>
    <property type="match status" value="1"/>
</dbReference>
<dbReference type="SMART" id="SM00401">
    <property type="entry name" value="ZnF_GATA"/>
    <property type="match status" value="1"/>
</dbReference>
<evidence type="ECO:0000259" key="3">
    <source>
        <dbReference type="PROSITE" id="PS50011"/>
    </source>
</evidence>
<dbReference type="GO" id="GO:0043565">
    <property type="term" value="F:sequence-specific DNA binding"/>
    <property type="evidence" value="ECO:0007669"/>
    <property type="project" value="InterPro"/>
</dbReference>
<dbReference type="InterPro" id="IPR000719">
    <property type="entry name" value="Prot_kinase_dom"/>
</dbReference>
<dbReference type="PROSITE" id="PS50114">
    <property type="entry name" value="GATA_ZN_FINGER_2"/>
    <property type="match status" value="1"/>
</dbReference>
<evidence type="ECO:0000256" key="2">
    <source>
        <dbReference type="SAM" id="MobiDB-lite"/>
    </source>
</evidence>
<evidence type="ECO:0000313" key="6">
    <source>
        <dbReference type="Proteomes" id="UP000663853"/>
    </source>
</evidence>
<feature type="compositionally biased region" description="Pro residues" evidence="2">
    <location>
        <begin position="39"/>
        <end position="50"/>
    </location>
</feature>
<sequence>MEDELRPLPEHEYPNNMQHWAHSVMPPRWSGTYDSRTDPPGPGWHSPPPTQTCYSQQDAFGAHAYIEPRAPPMPPVPMPPPVPSWAPGYLLPPQYDPPPPVGSYGQYPPGPSGPAFNSTIFKTDPYGHHSGMPASPPDPSRPDVQITYTDGWTTKLTQYIRRRCFKCRVTEPPVWRKSVRNPGKVLCNKCGLYERLHSDKTPDPSTPDVQPTYSDGSATKRTQSLRSRSPSQHDLRHRQTPVGRERRQARTVAKRQRSIGADSQELPTQATLDTTGQRMLTSSITRSASDQPNVRVIGHTMPLVTIIEYLVNQGCADVSSQLKNIDEHSKYSGSLSDVYQARWADGSLVAVKCLRALGNSDVPHGKLLKNTARELYTWSRASHPNILKLHGLAMVRAYLVLQVHGDIKGNNVVLSEDGTPKLTDFGSTTMVQEFAIAFTATQTVNYSARWAAPELFKSQSPRFESDVYAFAKTVLEALTGDIPHKELRSDLAITLHVGLGGKLPIRPVDHIPPQSKKGDGLWDMLARCWDVEPTERPMIGEVYEF</sequence>
<dbReference type="GO" id="GO:0006355">
    <property type="term" value="P:regulation of DNA-templated transcription"/>
    <property type="evidence" value="ECO:0007669"/>
    <property type="project" value="InterPro"/>
</dbReference>
<organism evidence="5 6">
    <name type="scientific">Rhizoctonia solani</name>
    <dbReference type="NCBI Taxonomy" id="456999"/>
    <lineage>
        <taxon>Eukaryota</taxon>
        <taxon>Fungi</taxon>
        <taxon>Dikarya</taxon>
        <taxon>Basidiomycota</taxon>
        <taxon>Agaricomycotina</taxon>
        <taxon>Agaricomycetes</taxon>
        <taxon>Cantharellales</taxon>
        <taxon>Ceratobasidiaceae</taxon>
        <taxon>Rhizoctonia</taxon>
    </lineage>
</organism>
<keyword evidence="1" id="KW-0863">Zinc-finger</keyword>
<reference evidence="5" key="1">
    <citation type="submission" date="2021-01" db="EMBL/GenBank/DDBJ databases">
        <authorList>
            <person name="Kaushik A."/>
        </authorList>
    </citation>
    <scope>NUCLEOTIDE SEQUENCE</scope>
    <source>
        <strain evidence="5">AG6-10EEA</strain>
    </source>
</reference>
<keyword evidence="1" id="KW-0862">Zinc</keyword>
<protein>
    <recommendedName>
        <fullName evidence="7">Protein kinase domain-containing protein</fullName>
    </recommendedName>
</protein>
<keyword evidence="1" id="KW-0479">Metal-binding</keyword>
<dbReference type="PANTHER" id="PTHR44329">
    <property type="entry name" value="SERINE/THREONINE-PROTEIN KINASE TNNI3K-RELATED"/>
    <property type="match status" value="1"/>
</dbReference>
<feature type="domain" description="GATA-type" evidence="4">
    <location>
        <begin position="162"/>
        <end position="228"/>
    </location>
</feature>
<evidence type="ECO:0000259" key="4">
    <source>
        <dbReference type="PROSITE" id="PS50114"/>
    </source>
</evidence>
<dbReference type="CDD" id="cd00202">
    <property type="entry name" value="ZnF_GATA"/>
    <property type="match status" value="1"/>
</dbReference>
<comment type="caution">
    <text evidence="5">The sequence shown here is derived from an EMBL/GenBank/DDBJ whole genome shotgun (WGS) entry which is preliminary data.</text>
</comment>
<dbReference type="PROSITE" id="PS50011">
    <property type="entry name" value="PROTEIN_KINASE_DOM"/>
    <property type="match status" value="1"/>
</dbReference>
<dbReference type="Gene3D" id="1.10.510.10">
    <property type="entry name" value="Transferase(Phosphotransferase) domain 1"/>
    <property type="match status" value="1"/>
</dbReference>
<dbReference type="InterPro" id="IPR013088">
    <property type="entry name" value="Znf_NHR/GATA"/>
</dbReference>
<dbReference type="PANTHER" id="PTHR44329:SF214">
    <property type="entry name" value="PROTEIN KINASE DOMAIN-CONTAINING PROTEIN"/>
    <property type="match status" value="1"/>
</dbReference>
<feature type="compositionally biased region" description="Polar residues" evidence="2">
    <location>
        <begin position="207"/>
        <end position="232"/>
    </location>
</feature>
<dbReference type="Gene3D" id="3.30.50.10">
    <property type="entry name" value="Erythroid Transcription Factor GATA-1, subunit A"/>
    <property type="match status" value="1"/>
</dbReference>
<dbReference type="GO" id="GO:0005524">
    <property type="term" value="F:ATP binding"/>
    <property type="evidence" value="ECO:0007669"/>
    <property type="project" value="InterPro"/>
</dbReference>
<feature type="domain" description="Protein kinase" evidence="3">
    <location>
        <begin position="253"/>
        <end position="545"/>
    </location>
</feature>
<proteinExistence type="predicted"/>
<dbReference type="InterPro" id="IPR011009">
    <property type="entry name" value="Kinase-like_dom_sf"/>
</dbReference>
<dbReference type="GO" id="GO:0004674">
    <property type="term" value="F:protein serine/threonine kinase activity"/>
    <property type="evidence" value="ECO:0007669"/>
    <property type="project" value="TreeGrafter"/>
</dbReference>
<gene>
    <name evidence="5" type="ORF">RDB_LOCUS185682</name>
</gene>
<feature type="region of interest" description="Disordered" evidence="2">
    <location>
        <begin position="96"/>
        <end position="144"/>
    </location>
</feature>
<dbReference type="SMART" id="SM00220">
    <property type="entry name" value="S_TKc"/>
    <property type="match status" value="1"/>
</dbReference>
<dbReference type="AlphaFoldDB" id="A0A8H3DRN0"/>
<evidence type="ECO:0000313" key="5">
    <source>
        <dbReference type="EMBL" id="CAE6538123.1"/>
    </source>
</evidence>
<accession>A0A8H3DRN0</accession>
<feature type="region of interest" description="Disordered" evidence="2">
    <location>
        <begin position="30"/>
        <end position="55"/>
    </location>
</feature>
<dbReference type="EMBL" id="CAJMXA010004249">
    <property type="protein sequence ID" value="CAE6538123.1"/>
    <property type="molecule type" value="Genomic_DNA"/>
</dbReference>
<dbReference type="Pfam" id="PF07714">
    <property type="entry name" value="PK_Tyr_Ser-Thr"/>
    <property type="match status" value="1"/>
</dbReference>
<dbReference type="Gene3D" id="3.30.200.20">
    <property type="entry name" value="Phosphorylase Kinase, domain 1"/>
    <property type="match status" value="1"/>
</dbReference>
<evidence type="ECO:0008006" key="7">
    <source>
        <dbReference type="Google" id="ProtNLM"/>
    </source>
</evidence>